<evidence type="ECO:0000313" key="2">
    <source>
        <dbReference type="EMBL" id="MBW0465654.1"/>
    </source>
</evidence>
<proteinExistence type="predicted"/>
<sequence length="89" mass="9936">MKGAAHSRRGGTRSRLGEEEEAEEEGSYQTEVTDGLENSPRDPEAPNLDLYNECLVPQDKPILHKMMEKITQLMDSSLKQLPQGTHPST</sequence>
<feature type="region of interest" description="Disordered" evidence="1">
    <location>
        <begin position="1"/>
        <end position="49"/>
    </location>
</feature>
<feature type="compositionally biased region" description="Basic residues" evidence="1">
    <location>
        <begin position="1"/>
        <end position="12"/>
    </location>
</feature>
<evidence type="ECO:0000313" key="3">
    <source>
        <dbReference type="Proteomes" id="UP000765509"/>
    </source>
</evidence>
<dbReference type="EMBL" id="AVOT02001091">
    <property type="protein sequence ID" value="MBW0465654.1"/>
    <property type="molecule type" value="Genomic_DNA"/>
</dbReference>
<protein>
    <submittedName>
        <fullName evidence="2">Uncharacterized protein</fullName>
    </submittedName>
</protein>
<dbReference type="AlphaFoldDB" id="A0A9Q3GFT7"/>
<accession>A0A9Q3GFT7</accession>
<gene>
    <name evidence="2" type="ORF">O181_005369</name>
</gene>
<comment type="caution">
    <text evidence="2">The sequence shown here is derived from an EMBL/GenBank/DDBJ whole genome shotgun (WGS) entry which is preliminary data.</text>
</comment>
<keyword evidence="3" id="KW-1185">Reference proteome</keyword>
<organism evidence="2 3">
    <name type="scientific">Austropuccinia psidii MF-1</name>
    <dbReference type="NCBI Taxonomy" id="1389203"/>
    <lineage>
        <taxon>Eukaryota</taxon>
        <taxon>Fungi</taxon>
        <taxon>Dikarya</taxon>
        <taxon>Basidiomycota</taxon>
        <taxon>Pucciniomycotina</taxon>
        <taxon>Pucciniomycetes</taxon>
        <taxon>Pucciniales</taxon>
        <taxon>Sphaerophragmiaceae</taxon>
        <taxon>Austropuccinia</taxon>
    </lineage>
</organism>
<dbReference type="Proteomes" id="UP000765509">
    <property type="component" value="Unassembled WGS sequence"/>
</dbReference>
<reference evidence="2" key="1">
    <citation type="submission" date="2021-03" db="EMBL/GenBank/DDBJ databases">
        <title>Draft genome sequence of rust myrtle Austropuccinia psidii MF-1, a brazilian biotype.</title>
        <authorList>
            <person name="Quecine M.C."/>
            <person name="Pachon D.M.R."/>
            <person name="Bonatelli M.L."/>
            <person name="Correr F.H."/>
            <person name="Franceschini L.M."/>
            <person name="Leite T.F."/>
            <person name="Margarido G.R.A."/>
            <person name="Almeida C.A."/>
            <person name="Ferrarezi J.A."/>
            <person name="Labate C.A."/>
        </authorList>
    </citation>
    <scope>NUCLEOTIDE SEQUENCE</scope>
    <source>
        <strain evidence="2">MF-1</strain>
    </source>
</reference>
<evidence type="ECO:0000256" key="1">
    <source>
        <dbReference type="SAM" id="MobiDB-lite"/>
    </source>
</evidence>
<name>A0A9Q3GFT7_9BASI</name>